<keyword evidence="4" id="KW-0443">Lipid metabolism</keyword>
<dbReference type="GO" id="GO:0016874">
    <property type="term" value="F:ligase activity"/>
    <property type="evidence" value="ECO:0007669"/>
    <property type="project" value="UniProtKB-KW"/>
</dbReference>
<proteinExistence type="inferred from homology"/>
<keyword evidence="3" id="KW-0276">Fatty acid metabolism</keyword>
<comment type="similarity">
    <text evidence="1">Belongs to the ATP-dependent AMP-binding enzyme family.</text>
</comment>
<evidence type="ECO:0000256" key="3">
    <source>
        <dbReference type="ARBA" id="ARBA00022832"/>
    </source>
</evidence>
<dbReference type="Gene3D" id="3.30.300.30">
    <property type="match status" value="1"/>
</dbReference>
<dbReference type="Gene3D" id="2.30.38.10">
    <property type="entry name" value="Luciferase, Domain 3"/>
    <property type="match status" value="1"/>
</dbReference>
<reference evidence="5 6" key="1">
    <citation type="submission" date="2019-03" db="EMBL/GenBank/DDBJ databases">
        <title>Above-ground endophytic microbial communities from plants in different locations in the United States.</title>
        <authorList>
            <person name="Frank C."/>
        </authorList>
    </citation>
    <scope>NUCLEOTIDE SEQUENCE [LARGE SCALE GENOMIC DNA]</scope>
    <source>
        <strain evidence="5 6">LP_2_YM</strain>
    </source>
</reference>
<dbReference type="InterPro" id="IPR045851">
    <property type="entry name" value="AMP-bd_C_sf"/>
</dbReference>
<dbReference type="AlphaFoldDB" id="A0A4R4BKR7"/>
<keyword evidence="2" id="KW-0436">Ligase</keyword>
<comment type="caution">
    <text evidence="5">The sequence shown here is derived from an EMBL/GenBank/DDBJ whole genome shotgun (WGS) entry which is preliminary data.</text>
</comment>
<protein>
    <submittedName>
        <fullName evidence="5">AMP-binding enzyme</fullName>
    </submittedName>
</protein>
<dbReference type="SUPFAM" id="SSF56801">
    <property type="entry name" value="Acetyl-CoA synthetase-like"/>
    <property type="match status" value="1"/>
</dbReference>
<evidence type="ECO:0000256" key="1">
    <source>
        <dbReference type="ARBA" id="ARBA00006432"/>
    </source>
</evidence>
<dbReference type="PANTHER" id="PTHR43859">
    <property type="entry name" value="ACYL-ACTIVATING ENZYME"/>
    <property type="match status" value="1"/>
</dbReference>
<sequence>MVTELCLKGPRIAGSYYKDERTEESMKDGWLYTGDIVTVDSEGCIKSADRTKDLIKSGGEWISSVDLKNALMWHDKVLEASVVAVPHEK</sequence>
<dbReference type="EMBL" id="SMDG01000001">
    <property type="protein sequence ID" value="TCW59887.1"/>
    <property type="molecule type" value="Genomic_DNA"/>
</dbReference>
<dbReference type="PANTHER" id="PTHR43859:SF4">
    <property type="entry name" value="BUTANOATE--COA LIGASE AAE1-RELATED"/>
    <property type="match status" value="1"/>
</dbReference>
<dbReference type="GO" id="GO:0006631">
    <property type="term" value="P:fatty acid metabolic process"/>
    <property type="evidence" value="ECO:0007669"/>
    <property type="project" value="UniProtKB-KW"/>
</dbReference>
<evidence type="ECO:0000256" key="2">
    <source>
        <dbReference type="ARBA" id="ARBA00022598"/>
    </source>
</evidence>
<accession>A0A4R4BKR7</accession>
<dbReference type="Proteomes" id="UP000295285">
    <property type="component" value="Unassembled WGS sequence"/>
</dbReference>
<evidence type="ECO:0000256" key="4">
    <source>
        <dbReference type="ARBA" id="ARBA00023098"/>
    </source>
</evidence>
<organism evidence="5 6">
    <name type="scientific">Bacillus thuringiensis</name>
    <dbReference type="NCBI Taxonomy" id="1428"/>
    <lineage>
        <taxon>Bacteria</taxon>
        <taxon>Bacillati</taxon>
        <taxon>Bacillota</taxon>
        <taxon>Bacilli</taxon>
        <taxon>Bacillales</taxon>
        <taxon>Bacillaceae</taxon>
        <taxon>Bacillus</taxon>
        <taxon>Bacillus cereus group</taxon>
    </lineage>
</organism>
<name>A0A4R4BKR7_BACTU</name>
<evidence type="ECO:0000313" key="6">
    <source>
        <dbReference type="Proteomes" id="UP000295285"/>
    </source>
</evidence>
<gene>
    <name evidence="5" type="ORF">EC910_101519</name>
</gene>
<evidence type="ECO:0000313" key="5">
    <source>
        <dbReference type="EMBL" id="TCW59887.1"/>
    </source>
</evidence>